<keyword evidence="4 5" id="KW-0472">Membrane</keyword>
<dbReference type="AlphaFoldDB" id="A0A9X7FG61"/>
<dbReference type="InterPro" id="IPR003339">
    <property type="entry name" value="ABC/ECF_trnsptr_transmembrane"/>
</dbReference>
<keyword evidence="3 5" id="KW-1133">Transmembrane helix</keyword>
<evidence type="ECO:0000256" key="1">
    <source>
        <dbReference type="ARBA" id="ARBA00004141"/>
    </source>
</evidence>
<dbReference type="RefSeq" id="WP_102155721.1">
    <property type="nucleotide sequence ID" value="NZ_JABUHD010000001.1"/>
</dbReference>
<feature type="transmembrane region" description="Helical" evidence="5">
    <location>
        <begin position="21"/>
        <end position="43"/>
    </location>
</feature>
<feature type="transmembrane region" description="Helical" evidence="5">
    <location>
        <begin position="77"/>
        <end position="95"/>
    </location>
</feature>
<feature type="transmembrane region" description="Helical" evidence="5">
    <location>
        <begin position="49"/>
        <end position="70"/>
    </location>
</feature>
<feature type="transmembrane region" description="Helical" evidence="5">
    <location>
        <begin position="115"/>
        <end position="136"/>
    </location>
</feature>
<dbReference type="Proteomes" id="UP000235293">
    <property type="component" value="Unassembled WGS sequence"/>
</dbReference>
<evidence type="ECO:0000313" key="7">
    <source>
        <dbReference type="Proteomes" id="UP000235293"/>
    </source>
</evidence>
<proteinExistence type="predicted"/>
<sequence length="270" mass="30967">MHMHYIDTINQVKNTNTFVTLYPTTKFILTIYLIIVDIILNTFSFTLYYLRLLLFPYFLALLILMILCGIKKNGYKLVASIAMFSLFVAIFQVAFYRQGNAILNLNFLQITDTALSNSITLGMNTLNISTIVIWFFQITDIEDITISLSKLGMSNKICFIILSTFQTIDYLQMQIKAIIISQKSRGINFNGNLIRRIGTFTSILLPAFITSLINIEQRIMMLDSRNFFSSEKKTYIKQVNHNGHEKLVLAIGTITLVFLILGRVIYGYLI</sequence>
<comment type="subcellular location">
    <subcellularLocation>
        <location evidence="1">Membrane</location>
        <topology evidence="1">Multi-pass membrane protein</topology>
    </subcellularLocation>
</comment>
<keyword evidence="2 5" id="KW-0812">Transmembrane</keyword>
<name>A0A9X7FG61_9BIFI</name>
<evidence type="ECO:0000313" key="6">
    <source>
        <dbReference type="EMBL" id="PMC55598.1"/>
    </source>
</evidence>
<evidence type="ECO:0000256" key="5">
    <source>
        <dbReference type="SAM" id="Phobius"/>
    </source>
</evidence>
<comment type="caution">
    <text evidence="6">The sequence shown here is derived from an EMBL/GenBank/DDBJ whole genome shotgun (WGS) entry which is preliminary data.</text>
</comment>
<dbReference type="GO" id="GO:0005886">
    <property type="term" value="C:plasma membrane"/>
    <property type="evidence" value="ECO:0007669"/>
    <property type="project" value="UniProtKB-ARBA"/>
</dbReference>
<accession>A0A9X7FG61</accession>
<dbReference type="CDD" id="cd16914">
    <property type="entry name" value="EcfT"/>
    <property type="match status" value="1"/>
</dbReference>
<feature type="transmembrane region" description="Helical" evidence="5">
    <location>
        <begin position="193"/>
        <end position="215"/>
    </location>
</feature>
<feature type="transmembrane region" description="Helical" evidence="5">
    <location>
        <begin position="247"/>
        <end position="269"/>
    </location>
</feature>
<dbReference type="EMBL" id="PNGY01000001">
    <property type="protein sequence ID" value="PMC55598.1"/>
    <property type="molecule type" value="Genomic_DNA"/>
</dbReference>
<reference evidence="6 7" key="1">
    <citation type="submission" date="2017-09" db="EMBL/GenBank/DDBJ databases">
        <title>Bacterial strain isolated from the female urinary microbiota.</title>
        <authorList>
            <person name="Thomas-White K."/>
            <person name="Kumar N."/>
            <person name="Forster S."/>
            <person name="Putonti C."/>
            <person name="Lawley T."/>
            <person name="Wolfe A.J."/>
        </authorList>
    </citation>
    <scope>NUCLEOTIDE SEQUENCE [LARGE SCALE GENOMIC DNA]</scope>
    <source>
        <strain evidence="6 7">UMB0411</strain>
    </source>
</reference>
<organism evidence="6 7">
    <name type="scientific">Gardnerella swidsinskii</name>
    <dbReference type="NCBI Taxonomy" id="2792979"/>
    <lineage>
        <taxon>Bacteria</taxon>
        <taxon>Bacillati</taxon>
        <taxon>Actinomycetota</taxon>
        <taxon>Actinomycetes</taxon>
        <taxon>Bifidobacteriales</taxon>
        <taxon>Bifidobacteriaceae</taxon>
        <taxon>Gardnerella</taxon>
    </lineage>
</organism>
<protein>
    <submittedName>
        <fullName evidence="6">Cobalt ABC transporter</fullName>
    </submittedName>
</protein>
<dbReference type="Pfam" id="PF02361">
    <property type="entry name" value="CbiQ"/>
    <property type="match status" value="1"/>
</dbReference>
<evidence type="ECO:0000256" key="3">
    <source>
        <dbReference type="ARBA" id="ARBA00022989"/>
    </source>
</evidence>
<gene>
    <name evidence="6" type="ORF">CJ213_05930</name>
</gene>
<evidence type="ECO:0000256" key="4">
    <source>
        <dbReference type="ARBA" id="ARBA00023136"/>
    </source>
</evidence>
<evidence type="ECO:0000256" key="2">
    <source>
        <dbReference type="ARBA" id="ARBA00022692"/>
    </source>
</evidence>